<evidence type="ECO:0000313" key="1">
    <source>
        <dbReference type="EMBL" id="KAJ3481014.1"/>
    </source>
</evidence>
<reference evidence="1" key="1">
    <citation type="submission" date="2022-07" db="EMBL/GenBank/DDBJ databases">
        <title>Genome Sequence of Physisporinus lineatus.</title>
        <authorList>
            <person name="Buettner E."/>
        </authorList>
    </citation>
    <scope>NUCLEOTIDE SEQUENCE</scope>
    <source>
        <strain evidence="1">VT162</strain>
    </source>
</reference>
<proteinExistence type="predicted"/>
<name>A0AAD5V050_9APHY</name>
<keyword evidence="2" id="KW-1185">Reference proteome</keyword>
<evidence type="ECO:0000313" key="2">
    <source>
        <dbReference type="Proteomes" id="UP001212997"/>
    </source>
</evidence>
<comment type="caution">
    <text evidence="1">The sequence shown here is derived from an EMBL/GenBank/DDBJ whole genome shotgun (WGS) entry which is preliminary data.</text>
</comment>
<gene>
    <name evidence="1" type="ORF">NLI96_g7956</name>
</gene>
<accession>A0AAD5V050</accession>
<dbReference type="EMBL" id="JANAWD010000344">
    <property type="protein sequence ID" value="KAJ3481014.1"/>
    <property type="molecule type" value="Genomic_DNA"/>
</dbReference>
<dbReference type="Proteomes" id="UP001212997">
    <property type="component" value="Unassembled WGS sequence"/>
</dbReference>
<protein>
    <submittedName>
        <fullName evidence="1">Uncharacterized protein</fullName>
    </submittedName>
</protein>
<dbReference type="AlphaFoldDB" id="A0AAD5V050"/>
<sequence length="85" mass="9148">MAVPATSNVVIIISAAQWYLVHPCVFATFPALQYALYKGAEYAAARFSRIDLNEDGSIVHLPTPTSTSWVAQPHSLIVGSARTTS</sequence>
<organism evidence="1 2">
    <name type="scientific">Meripilus lineatus</name>
    <dbReference type="NCBI Taxonomy" id="2056292"/>
    <lineage>
        <taxon>Eukaryota</taxon>
        <taxon>Fungi</taxon>
        <taxon>Dikarya</taxon>
        <taxon>Basidiomycota</taxon>
        <taxon>Agaricomycotina</taxon>
        <taxon>Agaricomycetes</taxon>
        <taxon>Polyporales</taxon>
        <taxon>Meripilaceae</taxon>
        <taxon>Meripilus</taxon>
    </lineage>
</organism>